<dbReference type="CDD" id="cd03402">
    <property type="entry name" value="SPFH_like_u2"/>
    <property type="match status" value="1"/>
</dbReference>
<accession>A0A246J7L3</accession>
<evidence type="ECO:0000313" key="4">
    <source>
        <dbReference type="EMBL" id="OWQ88630.1"/>
    </source>
</evidence>
<dbReference type="EMBL" id="NIOF01000007">
    <property type="protein sequence ID" value="OWQ88630.1"/>
    <property type="molecule type" value="Genomic_DNA"/>
</dbReference>
<name>A0A246J7L3_9BURK</name>
<feature type="transmembrane region" description="Helical" evidence="2">
    <location>
        <begin position="21"/>
        <end position="43"/>
    </location>
</feature>
<keyword evidence="2" id="KW-0472">Membrane</keyword>
<organism evidence="4 5">
    <name type="scientific">Roseateles aquatilis</name>
    <dbReference type="NCBI Taxonomy" id="431061"/>
    <lineage>
        <taxon>Bacteria</taxon>
        <taxon>Pseudomonadati</taxon>
        <taxon>Pseudomonadota</taxon>
        <taxon>Betaproteobacteria</taxon>
        <taxon>Burkholderiales</taxon>
        <taxon>Sphaerotilaceae</taxon>
        <taxon>Roseateles</taxon>
    </lineage>
</organism>
<dbReference type="AlphaFoldDB" id="A0A246J7L3"/>
<feature type="domain" description="Band 7" evidence="3">
    <location>
        <begin position="67"/>
        <end position="235"/>
    </location>
</feature>
<evidence type="ECO:0000313" key="5">
    <source>
        <dbReference type="Proteomes" id="UP000197468"/>
    </source>
</evidence>
<keyword evidence="2" id="KW-1133">Transmembrane helix</keyword>
<dbReference type="RefSeq" id="WP_088386029.1">
    <property type="nucleotide sequence ID" value="NZ_NIOF01000007.1"/>
</dbReference>
<dbReference type="InterPro" id="IPR036013">
    <property type="entry name" value="Band_7/SPFH_dom_sf"/>
</dbReference>
<evidence type="ECO:0000259" key="3">
    <source>
        <dbReference type="SMART" id="SM00244"/>
    </source>
</evidence>
<dbReference type="SMART" id="SM00244">
    <property type="entry name" value="PHB"/>
    <property type="match status" value="1"/>
</dbReference>
<dbReference type="OrthoDB" id="9813479at2"/>
<dbReference type="InterPro" id="IPR001107">
    <property type="entry name" value="Band_7"/>
</dbReference>
<reference evidence="4 5" key="1">
    <citation type="journal article" date="2008" name="Int. J. Syst. Evol. Microbiol.">
        <title>Description of Roseateles aquatilis sp. nov. and Roseateles terrae sp. nov., in the class Betaproteobacteria, and emended description of the genus Roseateles.</title>
        <authorList>
            <person name="Gomila M."/>
            <person name="Bowien B."/>
            <person name="Falsen E."/>
            <person name="Moore E.R."/>
            <person name="Lalucat J."/>
        </authorList>
    </citation>
    <scope>NUCLEOTIDE SEQUENCE [LARGE SCALE GENOMIC DNA]</scope>
    <source>
        <strain evidence="4 5">CCUG 48205</strain>
    </source>
</reference>
<comment type="subcellular location">
    <subcellularLocation>
        <location evidence="1">Membrane</location>
        <topology evidence="1">Single-pass membrane protein</topology>
    </subcellularLocation>
</comment>
<proteinExistence type="predicted"/>
<dbReference type="GO" id="GO:0016020">
    <property type="term" value="C:membrane"/>
    <property type="evidence" value="ECO:0007669"/>
    <property type="project" value="UniProtKB-SubCell"/>
</dbReference>
<keyword evidence="2" id="KW-0812">Transmembrane</keyword>
<protein>
    <recommendedName>
        <fullName evidence="3">Band 7 domain-containing protein</fullName>
    </recommendedName>
</protein>
<sequence>MTTTAVPKKTAAHPPLERSAGAANGYAALLIALALLAFAGWRFASFGPLALGAAQVALIVVGVVLLTGLYIQQPNEARVLMLFGRYVGTDRVSGLRWTIPLFMIKRRLSLRARNLDAPTLKVNDKRGNPVEISAAVVWRVEDTARAVFEVDDYEQYVRIQAEAAIRHLASQFAYDEGEDLDSGETTLRAGADEVMAALIAELQARFLPTGVTVETAMLTHLAYAPEIAQVMLRRQQAEAIISARKKIVHGAVSMVEEALKGLSEREIVVLDDERKAAMVSNLLVVLCSDKDTQPIINAGTLYN</sequence>
<gene>
    <name evidence="4" type="ORF">CDN99_16770</name>
</gene>
<feature type="transmembrane region" description="Helical" evidence="2">
    <location>
        <begin position="49"/>
        <end position="71"/>
    </location>
</feature>
<evidence type="ECO:0000256" key="2">
    <source>
        <dbReference type="SAM" id="Phobius"/>
    </source>
</evidence>
<dbReference type="Pfam" id="PF01145">
    <property type="entry name" value="Band_7"/>
    <property type="match status" value="1"/>
</dbReference>
<dbReference type="Proteomes" id="UP000197468">
    <property type="component" value="Unassembled WGS sequence"/>
</dbReference>
<comment type="caution">
    <text evidence="4">The sequence shown here is derived from an EMBL/GenBank/DDBJ whole genome shotgun (WGS) entry which is preliminary data.</text>
</comment>
<evidence type="ECO:0000256" key="1">
    <source>
        <dbReference type="ARBA" id="ARBA00004167"/>
    </source>
</evidence>
<dbReference type="PANTHER" id="PTHR43446">
    <property type="entry name" value="MEMBRANE PROTEIN-RELATED"/>
    <property type="match status" value="1"/>
</dbReference>
<dbReference type="SUPFAM" id="SSF117892">
    <property type="entry name" value="Band 7/SPFH domain"/>
    <property type="match status" value="1"/>
</dbReference>
<dbReference type="PANTHER" id="PTHR43446:SF1">
    <property type="entry name" value="BAND 7 DOMAIN-CONTAINING PROTEIN"/>
    <property type="match status" value="1"/>
</dbReference>
<keyword evidence="5" id="KW-1185">Reference proteome</keyword>
<dbReference type="Gene3D" id="3.30.479.30">
    <property type="entry name" value="Band 7 domain"/>
    <property type="match status" value="1"/>
</dbReference>